<organism evidence="1 2">
    <name type="scientific">Thermoproteus sp. AZ2</name>
    <dbReference type="NCBI Taxonomy" id="1609232"/>
    <lineage>
        <taxon>Archaea</taxon>
        <taxon>Thermoproteota</taxon>
        <taxon>Thermoprotei</taxon>
        <taxon>Thermoproteales</taxon>
        <taxon>Thermoproteaceae</taxon>
        <taxon>Thermoproteus</taxon>
    </lineage>
</organism>
<dbReference type="Proteomes" id="UP000033636">
    <property type="component" value="Unassembled WGS sequence"/>
</dbReference>
<evidence type="ECO:0000313" key="1">
    <source>
        <dbReference type="EMBL" id="MFB6489806.1"/>
    </source>
</evidence>
<keyword evidence="1" id="KW-0687">Ribonucleoprotein</keyword>
<protein>
    <submittedName>
        <fullName evidence="1">30S ribosomal protein S19e</fullName>
    </submittedName>
</protein>
<reference evidence="1" key="1">
    <citation type="submission" date="2024-07" db="EMBL/GenBank/DDBJ databases">
        <title>Metagenome and Metagenome-Assembled Genomes of Archaea from a hot spring from the geothermal field of Los Azufres, Mexico.</title>
        <authorList>
            <person name="Marin-Paredes R."/>
            <person name="Martinez-Romero E."/>
            <person name="Servin-Garciduenas L.E."/>
        </authorList>
    </citation>
    <scope>NUCLEOTIDE SEQUENCE</scope>
</reference>
<proteinExistence type="predicted"/>
<comment type="caution">
    <text evidence="1">The sequence shown here is derived from an EMBL/GenBank/DDBJ whole genome shotgun (WGS) entry which is preliminary data.</text>
</comment>
<sequence length="158" mass="17815">MVSVKEVPADKLIEELANYLKSNVAQVRPPVWSIYVKTGANKDKPPMREDWWYIRAASILRRLYLDGPVGLSRLRTYYGYRAKIGSGARREHTRKAGGAIIRKILHQLEQAGLVARTKRGRALTPEGRSLIDKIAAKIAKDLVKARPELAKYIAPPKE</sequence>
<accession>A0ACC6UYS8</accession>
<keyword evidence="1" id="KW-0689">Ribosomal protein</keyword>
<evidence type="ECO:0000313" key="2">
    <source>
        <dbReference type="Proteomes" id="UP000033636"/>
    </source>
</evidence>
<gene>
    <name evidence="1" type="ORF">TU35_000930</name>
</gene>
<dbReference type="EMBL" id="JZWT02000002">
    <property type="protein sequence ID" value="MFB6489806.1"/>
    <property type="molecule type" value="Genomic_DNA"/>
</dbReference>
<name>A0ACC6UYS8_9CREN</name>